<evidence type="ECO:0000313" key="2">
    <source>
        <dbReference type="Proteomes" id="UP001333110"/>
    </source>
</evidence>
<comment type="caution">
    <text evidence="1">The sequence shown here is derived from an EMBL/GenBank/DDBJ whole genome shotgun (WGS) entry which is preliminary data.</text>
</comment>
<gene>
    <name evidence="1" type="ORF">QYF61_011145</name>
</gene>
<evidence type="ECO:0000313" key="1">
    <source>
        <dbReference type="EMBL" id="KAK4830437.1"/>
    </source>
</evidence>
<dbReference type="Proteomes" id="UP001333110">
    <property type="component" value="Unassembled WGS sequence"/>
</dbReference>
<name>A0AAN7PE83_MYCAM</name>
<accession>A0AAN7PE83</accession>
<evidence type="ECO:0008006" key="3">
    <source>
        <dbReference type="Google" id="ProtNLM"/>
    </source>
</evidence>
<sequence>MNMSQQCAAAATKANRILAASISTCRDRDMIIPLYSVLVRPHLEYCIQSWSPQFKKDVDRLEKVKRRATKMIKGLENLPYKERLKEIGLFSLEKRGLRGDLITVFQSYTACFDKQGNIFQGKLGGVADKSEGCTAVQRELDRLENWVERNLMKFNKRKCKVLHLGRKNSMHQYRLGVDHLESSSAEKDMGVLEDKLAMTQQSTFMAKVNSILSCIRKSITSRPREVMLPLYSALVRPHLEYHVHF</sequence>
<dbReference type="AlphaFoldDB" id="A0AAN7PE83"/>
<keyword evidence="2" id="KW-1185">Reference proteome</keyword>
<proteinExistence type="predicted"/>
<dbReference type="EMBL" id="JAUNZN010000001">
    <property type="protein sequence ID" value="KAK4830437.1"/>
    <property type="molecule type" value="Genomic_DNA"/>
</dbReference>
<protein>
    <recommendedName>
        <fullName evidence="3">Rna-directed dna polymerase from mobile element jockey-like</fullName>
    </recommendedName>
</protein>
<dbReference type="PANTHER" id="PTHR33332">
    <property type="entry name" value="REVERSE TRANSCRIPTASE DOMAIN-CONTAINING PROTEIN"/>
    <property type="match status" value="1"/>
</dbReference>
<dbReference type="PRINTS" id="PR01345">
    <property type="entry name" value="CERVTRCPTASE"/>
</dbReference>
<organism evidence="1 2">
    <name type="scientific">Mycteria americana</name>
    <name type="common">Wood stork</name>
    <dbReference type="NCBI Taxonomy" id="33587"/>
    <lineage>
        <taxon>Eukaryota</taxon>
        <taxon>Metazoa</taxon>
        <taxon>Chordata</taxon>
        <taxon>Craniata</taxon>
        <taxon>Vertebrata</taxon>
        <taxon>Euteleostomi</taxon>
        <taxon>Archelosauria</taxon>
        <taxon>Archosauria</taxon>
        <taxon>Dinosauria</taxon>
        <taxon>Saurischia</taxon>
        <taxon>Theropoda</taxon>
        <taxon>Coelurosauria</taxon>
        <taxon>Aves</taxon>
        <taxon>Neognathae</taxon>
        <taxon>Neoaves</taxon>
        <taxon>Aequornithes</taxon>
        <taxon>Ciconiiformes</taxon>
        <taxon>Ciconiidae</taxon>
        <taxon>Mycteria</taxon>
    </lineage>
</organism>
<reference evidence="1 2" key="1">
    <citation type="journal article" date="2023" name="J. Hered.">
        <title>Chromosome-level genome of the wood stork (Mycteria americana) provides insight into avian chromosome evolution.</title>
        <authorList>
            <person name="Flamio R. Jr."/>
            <person name="Ramstad K.M."/>
        </authorList>
    </citation>
    <scope>NUCLEOTIDE SEQUENCE [LARGE SCALE GENOMIC DNA]</scope>
    <source>
        <strain evidence="1">JAX WOST 10</strain>
    </source>
</reference>